<dbReference type="PANTHER" id="PTHR43555">
    <property type="entry name" value="PHOSPHORIBOSYLFORMYLGLYCINAMIDINE SYNTHASE SUBUNIT PURL"/>
    <property type="match status" value="1"/>
</dbReference>
<protein>
    <recommendedName>
        <fullName evidence="1">Phosphoribosylformylglycinamidine synthase linker domain-containing protein</fullName>
    </recommendedName>
</protein>
<dbReference type="EMBL" id="UINC01173343">
    <property type="protein sequence ID" value="SVD78882.1"/>
    <property type="molecule type" value="Genomic_DNA"/>
</dbReference>
<feature type="domain" description="Phosphoribosylformylglycinamidine synthase linker" evidence="1">
    <location>
        <begin position="28"/>
        <end position="66"/>
    </location>
</feature>
<dbReference type="InterPro" id="IPR041609">
    <property type="entry name" value="PurL_linker"/>
</dbReference>
<dbReference type="GO" id="GO:0004642">
    <property type="term" value="F:phosphoribosylformylglycinamidine synthase activity"/>
    <property type="evidence" value="ECO:0007669"/>
    <property type="project" value="InterPro"/>
</dbReference>
<proteinExistence type="predicted"/>
<gene>
    <name evidence="2" type="ORF">METZ01_LOCUS431736</name>
</gene>
<sequence length="66" mass="7382">MTDQAVTGLSPNPDPCLNVEITPELVSQHGLLPEEYENVLRILGRVPNLTELGIFSVMWSEHCSYK</sequence>
<dbReference type="InterPro" id="IPR010074">
    <property type="entry name" value="PRibForGlyAmidine_synth_PurL"/>
</dbReference>
<evidence type="ECO:0000313" key="2">
    <source>
        <dbReference type="EMBL" id="SVD78882.1"/>
    </source>
</evidence>
<dbReference type="PANTHER" id="PTHR43555:SF1">
    <property type="entry name" value="PHOSPHORIBOSYLFORMYLGLYCINAMIDINE SYNTHASE SUBUNIT PURL"/>
    <property type="match status" value="1"/>
</dbReference>
<dbReference type="Pfam" id="PF18072">
    <property type="entry name" value="FGAR-AT_linker"/>
    <property type="match status" value="1"/>
</dbReference>
<dbReference type="AlphaFoldDB" id="A0A382Y6C3"/>
<organism evidence="2">
    <name type="scientific">marine metagenome</name>
    <dbReference type="NCBI Taxonomy" id="408172"/>
    <lineage>
        <taxon>unclassified sequences</taxon>
        <taxon>metagenomes</taxon>
        <taxon>ecological metagenomes</taxon>
    </lineage>
</organism>
<reference evidence="2" key="1">
    <citation type="submission" date="2018-05" db="EMBL/GenBank/DDBJ databases">
        <authorList>
            <person name="Lanie J.A."/>
            <person name="Ng W.-L."/>
            <person name="Kazmierczak K.M."/>
            <person name="Andrzejewski T.M."/>
            <person name="Davidsen T.M."/>
            <person name="Wayne K.J."/>
            <person name="Tettelin H."/>
            <person name="Glass J.I."/>
            <person name="Rusch D."/>
            <person name="Podicherti R."/>
            <person name="Tsui H.-C.T."/>
            <person name="Winkler M.E."/>
        </authorList>
    </citation>
    <scope>NUCLEOTIDE SEQUENCE</scope>
</reference>
<dbReference type="GO" id="GO:0006189">
    <property type="term" value="P:'de novo' IMP biosynthetic process"/>
    <property type="evidence" value="ECO:0007669"/>
    <property type="project" value="InterPro"/>
</dbReference>
<feature type="non-terminal residue" evidence="2">
    <location>
        <position position="66"/>
    </location>
</feature>
<accession>A0A382Y6C3</accession>
<dbReference type="SUPFAM" id="SSF109736">
    <property type="entry name" value="FGAM synthase PurL, linker domain"/>
    <property type="match status" value="1"/>
</dbReference>
<evidence type="ECO:0000259" key="1">
    <source>
        <dbReference type="Pfam" id="PF18072"/>
    </source>
</evidence>
<name>A0A382Y6C3_9ZZZZ</name>